<protein>
    <submittedName>
        <fullName evidence="2">Uncharacterized protein</fullName>
    </submittedName>
</protein>
<feature type="compositionally biased region" description="Polar residues" evidence="1">
    <location>
        <begin position="106"/>
        <end position="119"/>
    </location>
</feature>
<feature type="compositionally biased region" description="Acidic residues" evidence="1">
    <location>
        <begin position="131"/>
        <end position="142"/>
    </location>
</feature>
<sequence length="260" mass="29001">MPRFLLFDCFGDRIANHNRDGQGTSRYSVRKATLVVKVSSLLKALGPLTEESTLPSHSHRSSPTSNNTSPVLLREASAATNNAINNTSATTPEPEIEDGSPKPTDTAVSGTQESAQGQEAQELSLQHLQGEEEEEEEEEELLVLEPNKSQTRTQQALFLLQYQGRRSLDWAISLLLPHFAKSKRQSKTHGLTQKNLAKKVNKENISLSSHVGHSLRRSSAVQALPLWVLRKLLGRSVRKKENEIRKEEREERAKLLAGRD</sequence>
<evidence type="ECO:0000313" key="3">
    <source>
        <dbReference type="Proteomes" id="UP001201980"/>
    </source>
</evidence>
<dbReference type="Proteomes" id="UP001201980">
    <property type="component" value="Unassembled WGS sequence"/>
</dbReference>
<feature type="region of interest" description="Disordered" evidence="1">
    <location>
        <begin position="84"/>
        <end position="148"/>
    </location>
</feature>
<organism evidence="2 3">
    <name type="scientific">Zalerion maritima</name>
    <dbReference type="NCBI Taxonomy" id="339359"/>
    <lineage>
        <taxon>Eukaryota</taxon>
        <taxon>Fungi</taxon>
        <taxon>Dikarya</taxon>
        <taxon>Ascomycota</taxon>
        <taxon>Pezizomycotina</taxon>
        <taxon>Sordariomycetes</taxon>
        <taxon>Lulworthiomycetidae</taxon>
        <taxon>Lulworthiales</taxon>
        <taxon>Lulworthiaceae</taxon>
        <taxon>Zalerion</taxon>
    </lineage>
</organism>
<evidence type="ECO:0000313" key="2">
    <source>
        <dbReference type="EMBL" id="KAJ2904047.1"/>
    </source>
</evidence>
<feature type="region of interest" description="Disordered" evidence="1">
    <location>
        <begin position="50"/>
        <end position="69"/>
    </location>
</feature>
<dbReference type="AlphaFoldDB" id="A0AAD5RTS9"/>
<proteinExistence type="predicted"/>
<accession>A0AAD5RTS9</accession>
<keyword evidence="3" id="KW-1185">Reference proteome</keyword>
<feature type="region of interest" description="Disordered" evidence="1">
    <location>
        <begin position="240"/>
        <end position="260"/>
    </location>
</feature>
<dbReference type="EMBL" id="JAKWBI020000064">
    <property type="protein sequence ID" value="KAJ2904047.1"/>
    <property type="molecule type" value="Genomic_DNA"/>
</dbReference>
<evidence type="ECO:0000256" key="1">
    <source>
        <dbReference type="SAM" id="MobiDB-lite"/>
    </source>
</evidence>
<gene>
    <name evidence="2" type="ORF">MKZ38_008979</name>
</gene>
<reference evidence="2" key="1">
    <citation type="submission" date="2022-07" db="EMBL/GenBank/DDBJ databases">
        <title>Draft genome sequence of Zalerion maritima ATCC 34329, a (micro)plastics degrading marine fungus.</title>
        <authorList>
            <person name="Paco A."/>
            <person name="Goncalves M.F.M."/>
            <person name="Rocha-Santos T.A.P."/>
            <person name="Alves A."/>
        </authorList>
    </citation>
    <scope>NUCLEOTIDE SEQUENCE</scope>
    <source>
        <strain evidence="2">ATCC 34329</strain>
    </source>
</reference>
<name>A0AAD5RTS9_9PEZI</name>
<comment type="caution">
    <text evidence="2">The sequence shown here is derived from an EMBL/GenBank/DDBJ whole genome shotgun (WGS) entry which is preliminary data.</text>
</comment>